<sequence length="62" mass="6542">MANQNATALRSPSPRGCSKPLMTHLTAEERAQLTSLADAEMRSLAAMARVLIVQGMASRASA</sequence>
<organism evidence="1">
    <name type="scientific">marine sediment metagenome</name>
    <dbReference type="NCBI Taxonomy" id="412755"/>
    <lineage>
        <taxon>unclassified sequences</taxon>
        <taxon>metagenomes</taxon>
        <taxon>ecological metagenomes</taxon>
    </lineage>
</organism>
<comment type="caution">
    <text evidence="1">The sequence shown here is derived from an EMBL/GenBank/DDBJ whole genome shotgun (WGS) entry which is preliminary data.</text>
</comment>
<reference evidence="1" key="1">
    <citation type="journal article" date="2015" name="Nature">
        <title>Complex archaea that bridge the gap between prokaryotes and eukaryotes.</title>
        <authorList>
            <person name="Spang A."/>
            <person name="Saw J.H."/>
            <person name="Jorgensen S.L."/>
            <person name="Zaremba-Niedzwiedzka K."/>
            <person name="Martijn J."/>
            <person name="Lind A.E."/>
            <person name="van Eijk R."/>
            <person name="Schleper C."/>
            <person name="Guy L."/>
            <person name="Ettema T.J."/>
        </authorList>
    </citation>
    <scope>NUCLEOTIDE SEQUENCE</scope>
</reference>
<dbReference type="EMBL" id="LAZR01000024">
    <property type="protein sequence ID" value="KKO04026.1"/>
    <property type="molecule type" value="Genomic_DNA"/>
</dbReference>
<protein>
    <submittedName>
        <fullName evidence="1">Uncharacterized protein</fullName>
    </submittedName>
</protein>
<proteinExistence type="predicted"/>
<gene>
    <name evidence="1" type="ORF">LCGC14_0089200</name>
</gene>
<evidence type="ECO:0000313" key="1">
    <source>
        <dbReference type="EMBL" id="KKO04026.1"/>
    </source>
</evidence>
<name>A0A0F9VFX5_9ZZZZ</name>
<dbReference type="AlphaFoldDB" id="A0A0F9VFX5"/>
<accession>A0A0F9VFX5</accession>